<feature type="region of interest" description="Disordered" evidence="1">
    <location>
        <begin position="262"/>
        <end position="335"/>
    </location>
</feature>
<gene>
    <name evidence="2" type="ORF">O181_001263</name>
</gene>
<dbReference type="EMBL" id="AVOT02000178">
    <property type="protein sequence ID" value="MBW0461548.1"/>
    <property type="molecule type" value="Genomic_DNA"/>
</dbReference>
<protein>
    <submittedName>
        <fullName evidence="2">Uncharacterized protein</fullName>
    </submittedName>
</protein>
<feature type="region of interest" description="Disordered" evidence="1">
    <location>
        <begin position="225"/>
        <end position="248"/>
    </location>
</feature>
<feature type="region of interest" description="Disordered" evidence="1">
    <location>
        <begin position="113"/>
        <end position="137"/>
    </location>
</feature>
<feature type="compositionally biased region" description="Polar residues" evidence="1">
    <location>
        <begin position="225"/>
        <end position="242"/>
    </location>
</feature>
<feature type="region of interest" description="Disordered" evidence="1">
    <location>
        <begin position="422"/>
        <end position="476"/>
    </location>
</feature>
<sequence>MSSKSIQEVLNQLEHSSDQNNDIRPLKLILEQLLFQGAKQISVLDSLDKNLSEVQLASNSNQHLQSQLTNQRHQSVTSLNNLINQLAKQFHQHSKHLTINIINSLVKQGFINPSSSSSLSSSSPNSNQNPPIDSSRIQMIEKNLDHERREREDNLNLLRKDFESYRQFNNDRIQNIESNHKKEIISIKASIKLAQVRAQTNLHSDHNQNSLDQNQNQTQNHLDQNQNQANNYPLNHSPNQNEAHNHPFNQISQPQQYQLNQLNPNQNHQSSQSNPNQNHQSSQLNPNPNHQPNQLNQNRNQNRLQSSFSNDPQAFTLNSQRDQTPPTDPKIMNNSDVELKPWARVILSDLNDQLNRFDHSLMNGLKGLHSDIQKAENLIGPALMDIIHGLIDIRYKELINLATLNFDNLRSQLDRLQHNFHPIRSCTPMPSPSQSIQPSTSSKRPSPPLKNPSINQTVQNPPSNHPDSMPVPKLSNTHIPLQTSIASRLTDAGTEKGGSKNNRKRAFSKEKKLNDRNHSNNPPLFPSINNNNITSNSSSSSNTPNTTNQRSVPLAKRLRNVENIKYSSQNY</sequence>
<reference evidence="2" key="1">
    <citation type="submission" date="2021-03" db="EMBL/GenBank/DDBJ databases">
        <title>Draft genome sequence of rust myrtle Austropuccinia psidii MF-1, a brazilian biotype.</title>
        <authorList>
            <person name="Quecine M.C."/>
            <person name="Pachon D.M.R."/>
            <person name="Bonatelli M.L."/>
            <person name="Correr F.H."/>
            <person name="Franceschini L.M."/>
            <person name="Leite T.F."/>
            <person name="Margarido G.R.A."/>
            <person name="Almeida C.A."/>
            <person name="Ferrarezi J.A."/>
            <person name="Labate C.A."/>
        </authorList>
    </citation>
    <scope>NUCLEOTIDE SEQUENCE</scope>
    <source>
        <strain evidence="2">MF-1</strain>
    </source>
</reference>
<proteinExistence type="predicted"/>
<feature type="region of interest" description="Disordered" evidence="1">
    <location>
        <begin position="488"/>
        <end position="555"/>
    </location>
</feature>
<evidence type="ECO:0000313" key="2">
    <source>
        <dbReference type="EMBL" id="MBW0461548.1"/>
    </source>
</evidence>
<organism evidence="2 3">
    <name type="scientific">Austropuccinia psidii MF-1</name>
    <dbReference type="NCBI Taxonomy" id="1389203"/>
    <lineage>
        <taxon>Eukaryota</taxon>
        <taxon>Fungi</taxon>
        <taxon>Dikarya</taxon>
        <taxon>Basidiomycota</taxon>
        <taxon>Pucciniomycotina</taxon>
        <taxon>Pucciniomycetes</taxon>
        <taxon>Pucciniales</taxon>
        <taxon>Sphaerophragmiaceae</taxon>
        <taxon>Austropuccinia</taxon>
    </lineage>
</organism>
<feature type="compositionally biased region" description="Low complexity" evidence="1">
    <location>
        <begin position="526"/>
        <end position="548"/>
    </location>
</feature>
<evidence type="ECO:0000256" key="1">
    <source>
        <dbReference type="SAM" id="MobiDB-lite"/>
    </source>
</evidence>
<feature type="compositionally biased region" description="Low complexity" evidence="1">
    <location>
        <begin position="113"/>
        <end position="135"/>
    </location>
</feature>
<name>A0A9Q3BAF5_9BASI</name>
<evidence type="ECO:0000313" key="3">
    <source>
        <dbReference type="Proteomes" id="UP000765509"/>
    </source>
</evidence>
<dbReference type="AlphaFoldDB" id="A0A9Q3BAF5"/>
<feature type="compositionally biased region" description="Polar residues" evidence="1">
    <location>
        <begin position="452"/>
        <end position="466"/>
    </location>
</feature>
<feature type="compositionally biased region" description="Low complexity" evidence="1">
    <location>
        <begin position="262"/>
        <end position="310"/>
    </location>
</feature>
<comment type="caution">
    <text evidence="2">The sequence shown here is derived from an EMBL/GenBank/DDBJ whole genome shotgun (WGS) entry which is preliminary data.</text>
</comment>
<accession>A0A9Q3BAF5</accession>
<keyword evidence="3" id="KW-1185">Reference proteome</keyword>
<feature type="compositionally biased region" description="Low complexity" evidence="1">
    <location>
        <begin position="432"/>
        <end position="442"/>
    </location>
</feature>
<dbReference type="Proteomes" id="UP000765509">
    <property type="component" value="Unassembled WGS sequence"/>
</dbReference>
<feature type="compositionally biased region" description="Basic and acidic residues" evidence="1">
    <location>
        <begin position="507"/>
        <end position="518"/>
    </location>
</feature>
<feature type="compositionally biased region" description="Polar residues" evidence="1">
    <location>
        <begin position="311"/>
        <end position="325"/>
    </location>
</feature>